<gene>
    <name evidence="8" type="ORF">MPDQ_006553</name>
</gene>
<keyword evidence="4 6" id="KW-1133">Transmembrane helix</keyword>
<dbReference type="PANTHER" id="PTHR43791">
    <property type="entry name" value="PERMEASE-RELATED"/>
    <property type="match status" value="1"/>
</dbReference>
<evidence type="ECO:0000256" key="3">
    <source>
        <dbReference type="ARBA" id="ARBA00022692"/>
    </source>
</evidence>
<feature type="transmembrane region" description="Helical" evidence="6">
    <location>
        <begin position="236"/>
        <end position="256"/>
    </location>
</feature>
<feature type="domain" description="Major facilitator superfamily (MFS) profile" evidence="7">
    <location>
        <begin position="60"/>
        <end position="486"/>
    </location>
</feature>
<evidence type="ECO:0000256" key="2">
    <source>
        <dbReference type="ARBA" id="ARBA00022448"/>
    </source>
</evidence>
<evidence type="ECO:0000259" key="7">
    <source>
        <dbReference type="PROSITE" id="PS50850"/>
    </source>
</evidence>
<feature type="transmembrane region" description="Helical" evidence="6">
    <location>
        <begin position="164"/>
        <end position="192"/>
    </location>
</feature>
<evidence type="ECO:0000313" key="8">
    <source>
        <dbReference type="EMBL" id="TQB72688.1"/>
    </source>
</evidence>
<dbReference type="OrthoDB" id="6730379at2759"/>
<dbReference type="InterPro" id="IPR036259">
    <property type="entry name" value="MFS_trans_sf"/>
</dbReference>
<protein>
    <recommendedName>
        <fullName evidence="7">Major facilitator superfamily (MFS) profile domain-containing protein</fullName>
    </recommendedName>
</protein>
<evidence type="ECO:0000256" key="4">
    <source>
        <dbReference type="ARBA" id="ARBA00022989"/>
    </source>
</evidence>
<dbReference type="InterPro" id="IPR020846">
    <property type="entry name" value="MFS_dom"/>
</dbReference>
<dbReference type="Gene3D" id="1.20.1250.20">
    <property type="entry name" value="MFS general substrate transporter like domains"/>
    <property type="match status" value="2"/>
</dbReference>
<reference evidence="8 9" key="1">
    <citation type="submission" date="2019-06" db="EMBL/GenBank/DDBJ databases">
        <title>Wine fermentation using esterase from Monascus purpureus.</title>
        <authorList>
            <person name="Geng C."/>
            <person name="Zhang Y."/>
        </authorList>
    </citation>
    <scope>NUCLEOTIDE SEQUENCE [LARGE SCALE GENOMIC DNA]</scope>
    <source>
        <strain evidence="8">HQ1</strain>
    </source>
</reference>
<organism evidence="8 9">
    <name type="scientific">Monascus purpureus</name>
    <name type="common">Red mold</name>
    <name type="synonym">Monascus anka</name>
    <dbReference type="NCBI Taxonomy" id="5098"/>
    <lineage>
        <taxon>Eukaryota</taxon>
        <taxon>Fungi</taxon>
        <taxon>Dikarya</taxon>
        <taxon>Ascomycota</taxon>
        <taxon>Pezizomycotina</taxon>
        <taxon>Eurotiomycetes</taxon>
        <taxon>Eurotiomycetidae</taxon>
        <taxon>Eurotiales</taxon>
        <taxon>Aspergillaceae</taxon>
        <taxon>Monascus</taxon>
    </lineage>
</organism>
<sequence>MSQEKPTLTLTSDALDAESKNVPVVSRNVDAALEFLHTRDTGLVSNIDEKKLVRKIDRMIVPLMWACYNLQYLDKVLINYASVMGLLKDAHMQTNRFSNLTLAFYVTYLAFELPTGYLMQRLPTAKYLGVNGDVRPLHFPVNTDISTVTIWGLMTTLNCAAKNFAGLLVLRVLLGCFESAIAPALILITSMWYKRNEQPKRMGIWYLGTGTASIMGALVAYGLLFYTGDQFRSWQIMFLIFGLITIAVGICVIIFLPDSPMTSRLSHEEKILAIERVRENQTGIENKRFKIKQVKEVFQDPQTYLIIIIVTAMNISNAAISSFSSLIIKSFGFTTKQTELLNIPGGAVSVVSILTGSYLASRFDQRCLSAIFILCCGLLGGCLMAFSHKDMKAAQLAGNYLTNCVGATLPLMYSMAGANVAGHTKKVTMNAIVLMAFCLGNILGPLTFRTKDEPNYIPAKIAIVATVSVAIVFTVLLKGYYIFENRRRDLRGDVEAEHLRDSEFLDLTDRENREFRYKH</sequence>
<feature type="transmembrane region" description="Helical" evidence="6">
    <location>
        <begin position="340"/>
        <end position="360"/>
    </location>
</feature>
<feature type="transmembrane region" description="Helical" evidence="6">
    <location>
        <begin position="427"/>
        <end position="448"/>
    </location>
</feature>
<dbReference type="STRING" id="5098.A0A507QY94"/>
<dbReference type="GO" id="GO:0016020">
    <property type="term" value="C:membrane"/>
    <property type="evidence" value="ECO:0007669"/>
    <property type="project" value="UniProtKB-SubCell"/>
</dbReference>
<evidence type="ECO:0000256" key="1">
    <source>
        <dbReference type="ARBA" id="ARBA00004141"/>
    </source>
</evidence>
<comment type="subcellular location">
    <subcellularLocation>
        <location evidence="1">Membrane</location>
        <topology evidence="1">Multi-pass membrane protein</topology>
    </subcellularLocation>
</comment>
<feature type="transmembrane region" description="Helical" evidence="6">
    <location>
        <begin position="367"/>
        <end position="388"/>
    </location>
</feature>
<comment type="caution">
    <text evidence="8">The sequence shown here is derived from an EMBL/GenBank/DDBJ whole genome shotgun (WGS) entry which is preliminary data.</text>
</comment>
<evidence type="ECO:0000256" key="5">
    <source>
        <dbReference type="ARBA" id="ARBA00023136"/>
    </source>
</evidence>
<feature type="transmembrane region" description="Helical" evidence="6">
    <location>
        <begin position="204"/>
        <end position="224"/>
    </location>
</feature>
<keyword evidence="2" id="KW-0813">Transport</keyword>
<dbReference type="InterPro" id="IPR011701">
    <property type="entry name" value="MFS"/>
</dbReference>
<dbReference type="Proteomes" id="UP000319663">
    <property type="component" value="Unassembled WGS sequence"/>
</dbReference>
<evidence type="ECO:0000256" key="6">
    <source>
        <dbReference type="SAM" id="Phobius"/>
    </source>
</evidence>
<dbReference type="PROSITE" id="PS50850">
    <property type="entry name" value="MFS"/>
    <property type="match status" value="1"/>
</dbReference>
<evidence type="ECO:0000313" key="9">
    <source>
        <dbReference type="Proteomes" id="UP000319663"/>
    </source>
</evidence>
<dbReference type="Pfam" id="PF07690">
    <property type="entry name" value="MFS_1"/>
    <property type="match status" value="1"/>
</dbReference>
<feature type="transmembrane region" description="Helical" evidence="6">
    <location>
        <begin position="460"/>
        <end position="481"/>
    </location>
</feature>
<name>A0A507QY94_MONPU</name>
<keyword evidence="3 6" id="KW-0812">Transmembrane</keyword>
<dbReference type="SUPFAM" id="SSF103473">
    <property type="entry name" value="MFS general substrate transporter"/>
    <property type="match status" value="1"/>
</dbReference>
<feature type="transmembrane region" description="Helical" evidence="6">
    <location>
        <begin position="304"/>
        <end position="328"/>
    </location>
</feature>
<dbReference type="EMBL" id="VIFY01000059">
    <property type="protein sequence ID" value="TQB72688.1"/>
    <property type="molecule type" value="Genomic_DNA"/>
</dbReference>
<feature type="transmembrane region" description="Helical" evidence="6">
    <location>
        <begin position="400"/>
        <end position="420"/>
    </location>
</feature>
<dbReference type="AlphaFoldDB" id="A0A507QY94"/>
<dbReference type="PANTHER" id="PTHR43791:SF40">
    <property type="entry name" value="THIAMINE PATHWAY TRANSPORTER THI73"/>
    <property type="match status" value="1"/>
</dbReference>
<keyword evidence="5 6" id="KW-0472">Membrane</keyword>
<dbReference type="GO" id="GO:0022857">
    <property type="term" value="F:transmembrane transporter activity"/>
    <property type="evidence" value="ECO:0007669"/>
    <property type="project" value="InterPro"/>
</dbReference>
<keyword evidence="9" id="KW-1185">Reference proteome</keyword>
<proteinExistence type="predicted"/>
<accession>A0A507QY94</accession>